<dbReference type="GO" id="GO:0019748">
    <property type="term" value="P:secondary metabolic process"/>
    <property type="evidence" value="ECO:0007669"/>
    <property type="project" value="TreeGrafter"/>
</dbReference>
<dbReference type="PATRIC" id="fig|1068978.7.peg.6597"/>
<dbReference type="Gene3D" id="3.20.20.140">
    <property type="entry name" value="Metal-dependent hydrolases"/>
    <property type="match status" value="1"/>
</dbReference>
<evidence type="ECO:0000256" key="1">
    <source>
        <dbReference type="ARBA" id="ARBA00023239"/>
    </source>
</evidence>
<organism evidence="3 4">
    <name type="scientific">Amycolatopsis methanolica 239</name>
    <dbReference type="NCBI Taxonomy" id="1068978"/>
    <lineage>
        <taxon>Bacteria</taxon>
        <taxon>Bacillati</taxon>
        <taxon>Actinomycetota</taxon>
        <taxon>Actinomycetes</taxon>
        <taxon>Pseudonocardiales</taxon>
        <taxon>Pseudonocardiaceae</taxon>
        <taxon>Amycolatopsis</taxon>
        <taxon>Amycolatopsis methanolica group</taxon>
    </lineage>
</organism>
<keyword evidence="3" id="KW-0378">Hydrolase</keyword>
<dbReference type="KEGG" id="amq:AMETH_6139"/>
<dbReference type="SUPFAM" id="SSF51556">
    <property type="entry name" value="Metallo-dependent hydrolases"/>
    <property type="match status" value="1"/>
</dbReference>
<name>A0A076N4L6_AMYME</name>
<dbReference type="eggNOG" id="COG2159">
    <property type="taxonomic scope" value="Bacteria"/>
</dbReference>
<dbReference type="RefSeq" id="WP_017985065.1">
    <property type="nucleotide sequence ID" value="NZ_AQUL01000001.1"/>
</dbReference>
<dbReference type="STRING" id="1068978.AMETH_6139"/>
<dbReference type="GO" id="GO:0016831">
    <property type="term" value="F:carboxy-lyase activity"/>
    <property type="evidence" value="ECO:0007669"/>
    <property type="project" value="InterPro"/>
</dbReference>
<dbReference type="EMBL" id="CP009110">
    <property type="protein sequence ID" value="AIJ26231.1"/>
    <property type="molecule type" value="Genomic_DNA"/>
</dbReference>
<accession>A0A076N4L6</accession>
<dbReference type="CDD" id="cd01292">
    <property type="entry name" value="metallo-dependent_hydrolases"/>
    <property type="match status" value="1"/>
</dbReference>
<dbReference type="Proteomes" id="UP000062973">
    <property type="component" value="Chromosome"/>
</dbReference>
<keyword evidence="4" id="KW-1185">Reference proteome</keyword>
<dbReference type="PANTHER" id="PTHR21240:SF28">
    <property type="entry name" value="ISO-OROTATE DECARBOXYLASE (EUROFUNG)"/>
    <property type="match status" value="1"/>
</dbReference>
<dbReference type="PANTHER" id="PTHR21240">
    <property type="entry name" value="2-AMINO-3-CARBOXYLMUCONATE-6-SEMIALDEHYDE DECARBOXYLASE"/>
    <property type="match status" value="1"/>
</dbReference>
<dbReference type="AlphaFoldDB" id="A0A076N4L6"/>
<evidence type="ECO:0000313" key="4">
    <source>
        <dbReference type="Proteomes" id="UP000062973"/>
    </source>
</evidence>
<dbReference type="InterPro" id="IPR006680">
    <property type="entry name" value="Amidohydro-rel"/>
</dbReference>
<dbReference type="InterPro" id="IPR032466">
    <property type="entry name" value="Metal_Hydrolase"/>
</dbReference>
<dbReference type="InterPro" id="IPR032465">
    <property type="entry name" value="ACMSD"/>
</dbReference>
<evidence type="ECO:0000259" key="2">
    <source>
        <dbReference type="Pfam" id="PF04909"/>
    </source>
</evidence>
<gene>
    <name evidence="3" type="ORF">AMETH_6139</name>
</gene>
<proteinExistence type="predicted"/>
<dbReference type="GO" id="GO:0005737">
    <property type="term" value="C:cytoplasm"/>
    <property type="evidence" value="ECO:0007669"/>
    <property type="project" value="TreeGrafter"/>
</dbReference>
<protein>
    <submittedName>
        <fullName evidence="3">Metal-dependent hydrolase</fullName>
    </submittedName>
</protein>
<dbReference type="GO" id="GO:0016787">
    <property type="term" value="F:hydrolase activity"/>
    <property type="evidence" value="ECO:0007669"/>
    <property type="project" value="UniProtKB-KW"/>
</dbReference>
<sequence length="267" mass="29245">MTTDPLVSAVHARTPLSGVDVIDAHAHLGPYSLFFTPDPSADAMVRVMDRCGVRRTILSATMAIELDARRGNEQTAEATERHPGRLCGYVVVNPHQDPAAELSRWATHPGMVGLKLHPSLHHYPVTGPRYADAWAYAEETGRPVLVHTWTGSDVDDPEQVAEVARRYPKAKVLLGHSGARPDGFARAIELAATHPNLYLEICGSHFTGRWLTRMVAALGAHRVIYGSDFPFIDLRYSIGRVVFAELDLADRATVLGGAIRTLLEEKS</sequence>
<dbReference type="HOGENOM" id="CLU_044590_6_2_11"/>
<evidence type="ECO:0000313" key="3">
    <source>
        <dbReference type="EMBL" id="AIJ26231.1"/>
    </source>
</evidence>
<reference evidence="3 4" key="1">
    <citation type="submission" date="2014-07" db="EMBL/GenBank/DDBJ databases">
        <title>Whole Genome Sequence of the Amycolatopsis methanolica 239.</title>
        <authorList>
            <person name="Tang B."/>
        </authorList>
    </citation>
    <scope>NUCLEOTIDE SEQUENCE [LARGE SCALE GENOMIC DNA]</scope>
    <source>
        <strain evidence="3 4">239</strain>
    </source>
</reference>
<keyword evidence="1" id="KW-0456">Lyase</keyword>
<dbReference type="OrthoDB" id="8673173at2"/>
<feature type="domain" description="Amidohydrolase-related" evidence="2">
    <location>
        <begin position="22"/>
        <end position="261"/>
    </location>
</feature>
<dbReference type="Pfam" id="PF04909">
    <property type="entry name" value="Amidohydro_2"/>
    <property type="match status" value="1"/>
</dbReference>